<feature type="domain" description="Smf/DprA SLOG" evidence="2">
    <location>
        <begin position="112"/>
        <end position="322"/>
    </location>
</feature>
<gene>
    <name evidence="4" type="primary">dprA</name>
    <name evidence="4" type="ORF">H9651_03020</name>
</gene>
<evidence type="ECO:0000313" key="5">
    <source>
        <dbReference type="Proteomes" id="UP000648352"/>
    </source>
</evidence>
<name>A0ABR8RZG3_9MICO</name>
<evidence type="ECO:0000256" key="1">
    <source>
        <dbReference type="ARBA" id="ARBA00006525"/>
    </source>
</evidence>
<evidence type="ECO:0000259" key="2">
    <source>
        <dbReference type="Pfam" id="PF02481"/>
    </source>
</evidence>
<dbReference type="NCBIfam" id="TIGR00732">
    <property type="entry name" value="dprA"/>
    <property type="match status" value="1"/>
</dbReference>
<reference evidence="4 5" key="1">
    <citation type="submission" date="2020-08" db="EMBL/GenBank/DDBJ databases">
        <title>A Genomic Blueprint of the Chicken Gut Microbiome.</title>
        <authorList>
            <person name="Gilroy R."/>
            <person name="Ravi A."/>
            <person name="Getino M."/>
            <person name="Pursley I."/>
            <person name="Horton D.L."/>
            <person name="Alikhan N.-F."/>
            <person name="Baker D."/>
            <person name="Gharbi K."/>
            <person name="Hall N."/>
            <person name="Watson M."/>
            <person name="Adriaenssens E.M."/>
            <person name="Foster-Nyarko E."/>
            <person name="Jarju S."/>
            <person name="Secka A."/>
            <person name="Antonio M."/>
            <person name="Oren A."/>
            <person name="Chaudhuri R."/>
            <person name="La Ragione R.M."/>
            <person name="Hildebrand F."/>
            <person name="Pallen M.J."/>
        </authorList>
    </citation>
    <scope>NUCLEOTIDE SEQUENCE [LARGE SCALE GENOMIC DNA]</scope>
    <source>
        <strain evidence="4 5">Sa4CUA7</strain>
    </source>
</reference>
<organism evidence="4 5">
    <name type="scientific">Microbacterium pullorum</name>
    <dbReference type="NCBI Taxonomy" id="2762236"/>
    <lineage>
        <taxon>Bacteria</taxon>
        <taxon>Bacillati</taxon>
        <taxon>Actinomycetota</taxon>
        <taxon>Actinomycetes</taxon>
        <taxon>Micrococcales</taxon>
        <taxon>Microbacteriaceae</taxon>
        <taxon>Microbacterium</taxon>
    </lineage>
</organism>
<accession>A0ABR8RZG3</accession>
<sequence length="395" mass="40710">MSLLTDPAASRALLLGLVGGDLDDDDIAERHARALWSGICEPGDGDAGSLVAEFGAATALALVEGNDEPAVATVEGFDRRRAHDALARWRPRLAPAALAAGLDSARRVGARLVVPGDAAWPAHLDDLGRHGPLCLWVRGALTPPAGPAVAVVGARAATSYGEHVAMEIAADLAGSGIRIVSGAAYGIDGAAHRAALSAGGVTDALLAGGVDRAYPTGHSDLLARITRTGAVMSEVMCGSAPTKWRFLSRNRLIAALSDATVVVEAGWRSGSLNTAAHAASLGRSLGAVPGPVTSPASAGCHRLLREFDARCITGAADVREMLGLDDDLLPGADDWVDQATALRDALSTRSWRRVDDVARRCGQSVADVERGLGLMLLDGRAQHGPGGWRLVVTGR</sequence>
<dbReference type="Gene3D" id="3.40.50.450">
    <property type="match status" value="1"/>
</dbReference>
<proteinExistence type="inferred from homology"/>
<dbReference type="EMBL" id="JACSQP010000002">
    <property type="protein sequence ID" value="MBD7956603.1"/>
    <property type="molecule type" value="Genomic_DNA"/>
</dbReference>
<dbReference type="PANTHER" id="PTHR43022">
    <property type="entry name" value="PROTEIN SMF"/>
    <property type="match status" value="1"/>
</dbReference>
<dbReference type="InterPro" id="IPR057666">
    <property type="entry name" value="DrpA_SLOG"/>
</dbReference>
<comment type="caution">
    <text evidence="4">The sequence shown here is derived from an EMBL/GenBank/DDBJ whole genome shotgun (WGS) entry which is preliminary data.</text>
</comment>
<evidence type="ECO:0000259" key="3">
    <source>
        <dbReference type="Pfam" id="PF17782"/>
    </source>
</evidence>
<feature type="domain" description="DprA winged helix" evidence="3">
    <location>
        <begin position="333"/>
        <end position="387"/>
    </location>
</feature>
<dbReference type="Proteomes" id="UP000648352">
    <property type="component" value="Unassembled WGS sequence"/>
</dbReference>
<keyword evidence="5" id="KW-1185">Reference proteome</keyword>
<protein>
    <submittedName>
        <fullName evidence="4">DNA-protecting protein DprA</fullName>
    </submittedName>
</protein>
<evidence type="ECO:0000313" key="4">
    <source>
        <dbReference type="EMBL" id="MBD7956603.1"/>
    </source>
</evidence>
<dbReference type="InterPro" id="IPR003488">
    <property type="entry name" value="DprA"/>
</dbReference>
<dbReference type="PANTHER" id="PTHR43022:SF1">
    <property type="entry name" value="PROTEIN SMF"/>
    <property type="match status" value="1"/>
</dbReference>
<comment type="similarity">
    <text evidence="1">Belongs to the DprA/Smf family.</text>
</comment>
<dbReference type="SUPFAM" id="SSF102405">
    <property type="entry name" value="MCP/YpsA-like"/>
    <property type="match status" value="1"/>
</dbReference>
<dbReference type="Pfam" id="PF02481">
    <property type="entry name" value="DNA_processg_A"/>
    <property type="match status" value="1"/>
</dbReference>
<dbReference type="InterPro" id="IPR041614">
    <property type="entry name" value="DprA_WH"/>
</dbReference>
<dbReference type="RefSeq" id="WP_191717635.1">
    <property type="nucleotide sequence ID" value="NZ_JACSQP010000002.1"/>
</dbReference>
<dbReference type="Pfam" id="PF17782">
    <property type="entry name" value="WHD_DprA"/>
    <property type="match status" value="1"/>
</dbReference>